<feature type="domain" description="Neurotransmitter-gated ion-channel ligand-binding" evidence="2">
    <location>
        <begin position="69"/>
        <end position="158"/>
    </location>
</feature>
<evidence type="ECO:0000256" key="1">
    <source>
        <dbReference type="SAM" id="SignalP"/>
    </source>
</evidence>
<proteinExistence type="predicted"/>
<dbReference type="Gene3D" id="2.70.170.10">
    <property type="entry name" value="Neurotransmitter-gated ion-channel ligand-binding domain"/>
    <property type="match status" value="1"/>
</dbReference>
<dbReference type="GO" id="GO:0005230">
    <property type="term" value="F:extracellular ligand-gated monoatomic ion channel activity"/>
    <property type="evidence" value="ECO:0007669"/>
    <property type="project" value="InterPro"/>
</dbReference>
<feature type="chain" id="PRO_5029005908" evidence="1">
    <location>
        <begin position="25"/>
        <end position="159"/>
    </location>
</feature>
<reference evidence="4" key="2">
    <citation type="submission" date="2020-10" db="UniProtKB">
        <authorList>
            <consortium name="WormBaseParasite"/>
        </authorList>
    </citation>
    <scope>IDENTIFICATION</scope>
</reference>
<dbReference type="GO" id="GO:0016020">
    <property type="term" value="C:membrane"/>
    <property type="evidence" value="ECO:0007669"/>
    <property type="project" value="InterPro"/>
</dbReference>
<keyword evidence="1" id="KW-0732">Signal</keyword>
<name>A0A7E4W5J3_PANRE</name>
<dbReference type="InterPro" id="IPR006202">
    <property type="entry name" value="Neur_chan_lig-bd"/>
</dbReference>
<dbReference type="Pfam" id="PF02931">
    <property type="entry name" value="Neur_chan_LBD"/>
    <property type="match status" value="1"/>
</dbReference>
<accession>A0A7E4W5J3</accession>
<evidence type="ECO:0000313" key="3">
    <source>
        <dbReference type="Proteomes" id="UP000492821"/>
    </source>
</evidence>
<dbReference type="SUPFAM" id="SSF63712">
    <property type="entry name" value="Nicotinic receptor ligand binding domain-like"/>
    <property type="match status" value="1"/>
</dbReference>
<protein>
    <submittedName>
        <fullName evidence="4">Neur_chan_LBD domain-containing protein</fullName>
    </submittedName>
</protein>
<organism evidence="3 4">
    <name type="scientific">Panagrellus redivivus</name>
    <name type="common">Microworm</name>
    <dbReference type="NCBI Taxonomy" id="6233"/>
    <lineage>
        <taxon>Eukaryota</taxon>
        <taxon>Metazoa</taxon>
        <taxon>Ecdysozoa</taxon>
        <taxon>Nematoda</taxon>
        <taxon>Chromadorea</taxon>
        <taxon>Rhabditida</taxon>
        <taxon>Tylenchina</taxon>
        <taxon>Panagrolaimomorpha</taxon>
        <taxon>Panagrolaimoidea</taxon>
        <taxon>Panagrolaimidae</taxon>
        <taxon>Panagrellus</taxon>
    </lineage>
</organism>
<evidence type="ECO:0000313" key="4">
    <source>
        <dbReference type="WBParaSite" id="Pan_g7268.t1"/>
    </source>
</evidence>
<keyword evidence="3" id="KW-1185">Reference proteome</keyword>
<dbReference type="Proteomes" id="UP000492821">
    <property type="component" value="Unassembled WGS sequence"/>
</dbReference>
<dbReference type="AlphaFoldDB" id="A0A7E4W5J3"/>
<sequence>MAASTRLLAIVFVNLLLGSTIVRGVFHAKHKTRLKPVELANTKSALEKAGVHSTGLDSEGHDSFDDPNSRLLQHIKRKVRSYRRPVLHSKDCVEVHVVASLFQIVDLDQRNNLATLSAYFDVWWIDPFASWNSTEFAGMKQTFVPIHWLWVPEFFIYHS</sequence>
<dbReference type="InterPro" id="IPR036734">
    <property type="entry name" value="Neur_chan_lig-bd_sf"/>
</dbReference>
<dbReference type="WBParaSite" id="Pan_g7268.t1">
    <property type="protein sequence ID" value="Pan_g7268.t1"/>
    <property type="gene ID" value="Pan_g7268"/>
</dbReference>
<evidence type="ECO:0000259" key="2">
    <source>
        <dbReference type="Pfam" id="PF02931"/>
    </source>
</evidence>
<feature type="signal peptide" evidence="1">
    <location>
        <begin position="1"/>
        <end position="24"/>
    </location>
</feature>
<reference evidence="3" key="1">
    <citation type="journal article" date="2013" name="Genetics">
        <title>The draft genome and transcriptome of Panagrellus redivivus are shaped by the harsh demands of a free-living lifestyle.</title>
        <authorList>
            <person name="Srinivasan J."/>
            <person name="Dillman A.R."/>
            <person name="Macchietto M.G."/>
            <person name="Heikkinen L."/>
            <person name="Lakso M."/>
            <person name="Fracchia K.M."/>
            <person name="Antoshechkin I."/>
            <person name="Mortazavi A."/>
            <person name="Wong G."/>
            <person name="Sternberg P.W."/>
        </authorList>
    </citation>
    <scope>NUCLEOTIDE SEQUENCE [LARGE SCALE GENOMIC DNA]</scope>
    <source>
        <strain evidence="3">MT8872</strain>
    </source>
</reference>